<dbReference type="AlphaFoldDB" id="A0A6L3ZBY8"/>
<name>A0A6L3ZBY8_BRUAN</name>
<gene>
    <name evidence="1" type="ORF">F9L04_01835</name>
</gene>
<dbReference type="RefSeq" id="WP_151662957.1">
    <property type="nucleotide sequence ID" value="NZ_WBWS01000001.1"/>
</dbReference>
<reference evidence="1 2" key="1">
    <citation type="submission" date="2019-09" db="EMBL/GenBank/DDBJ databases">
        <title>Taxonomic organization of the family Brucellaceae based on a phylogenomic approach.</title>
        <authorList>
            <person name="Leclercq S."/>
            <person name="Cloeckaert A."/>
            <person name="Zygmunt M.S."/>
        </authorList>
    </citation>
    <scope>NUCLEOTIDE SEQUENCE [LARGE SCALE GENOMIC DNA]</scope>
    <source>
        <strain evidence="1 2">LMG 3313</strain>
    </source>
</reference>
<proteinExistence type="predicted"/>
<evidence type="ECO:0000313" key="2">
    <source>
        <dbReference type="Proteomes" id="UP000481876"/>
    </source>
</evidence>
<sequence length="98" mass="11221">MRAADLTNNQSNFSRDFCQKHKGWLAYQKHKGRDFSISAAISCLAHVEYELGMYQFLDEISLDPLIEEIDALSYAEKHLRQFLAEHKISEVKSASATI</sequence>
<dbReference type="Proteomes" id="UP000481876">
    <property type="component" value="Unassembled WGS sequence"/>
</dbReference>
<accession>A0A6L3ZBY8</accession>
<organism evidence="1 2">
    <name type="scientific">Brucella anthropi</name>
    <name type="common">Ochrobactrum anthropi</name>
    <dbReference type="NCBI Taxonomy" id="529"/>
    <lineage>
        <taxon>Bacteria</taxon>
        <taxon>Pseudomonadati</taxon>
        <taxon>Pseudomonadota</taxon>
        <taxon>Alphaproteobacteria</taxon>
        <taxon>Hyphomicrobiales</taxon>
        <taxon>Brucellaceae</taxon>
        <taxon>Brucella/Ochrobactrum group</taxon>
        <taxon>Brucella</taxon>
    </lineage>
</organism>
<protein>
    <submittedName>
        <fullName evidence="1">Uncharacterized protein</fullName>
    </submittedName>
</protein>
<dbReference type="EMBL" id="WBWS01000001">
    <property type="protein sequence ID" value="KAB2773596.1"/>
    <property type="molecule type" value="Genomic_DNA"/>
</dbReference>
<comment type="caution">
    <text evidence="1">The sequence shown here is derived from an EMBL/GenBank/DDBJ whole genome shotgun (WGS) entry which is preliminary data.</text>
</comment>
<evidence type="ECO:0000313" key="1">
    <source>
        <dbReference type="EMBL" id="KAB2773596.1"/>
    </source>
</evidence>